<dbReference type="RefSeq" id="WP_199707658.1">
    <property type="nucleotide sequence ID" value="NZ_JAEMNV010000010.1"/>
</dbReference>
<feature type="compositionally biased region" description="Basic and acidic residues" evidence="1">
    <location>
        <begin position="11"/>
        <end position="25"/>
    </location>
</feature>
<name>A0A934NVY2_9NOCA</name>
<evidence type="ECO:0000256" key="1">
    <source>
        <dbReference type="SAM" id="MobiDB-lite"/>
    </source>
</evidence>
<sequence>MTEPAEAGSHSNDDVKKKFKEALERKNHKNTVASEHKDGRSKVHGVHGAADHKRDFRRKSG</sequence>
<gene>
    <name evidence="2" type="ORF">JGU71_25610</name>
</gene>
<accession>A0A934NVY2</accession>
<dbReference type="EMBL" id="JAEMNV010000010">
    <property type="protein sequence ID" value="MBJ8342274.1"/>
    <property type="molecule type" value="Genomic_DNA"/>
</dbReference>
<dbReference type="InterPro" id="IPR035172">
    <property type="entry name" value="DUF5302"/>
</dbReference>
<proteinExistence type="predicted"/>
<protein>
    <submittedName>
        <fullName evidence="2">DUF5302 domain-containing protein</fullName>
    </submittedName>
</protein>
<dbReference type="Proteomes" id="UP000655868">
    <property type="component" value="Unassembled WGS sequence"/>
</dbReference>
<feature type="region of interest" description="Disordered" evidence="1">
    <location>
        <begin position="1"/>
        <end position="61"/>
    </location>
</feature>
<reference evidence="2" key="1">
    <citation type="submission" date="2020-12" db="EMBL/GenBank/DDBJ databases">
        <title>Antrihabitans popcorni sp. nov. and Antrihabitans auranticaus sp. nov., isolated from a larva cave.</title>
        <authorList>
            <person name="Lee S.D."/>
            <person name="Kim I.S."/>
        </authorList>
    </citation>
    <scope>NUCLEOTIDE SEQUENCE</scope>
    <source>
        <strain evidence="2">YC3-6</strain>
    </source>
</reference>
<keyword evidence="3" id="KW-1185">Reference proteome</keyword>
<evidence type="ECO:0000313" key="3">
    <source>
        <dbReference type="Proteomes" id="UP000655868"/>
    </source>
</evidence>
<organism evidence="2 3">
    <name type="scientific">Antrihabitans stalagmiti</name>
    <dbReference type="NCBI Taxonomy" id="2799499"/>
    <lineage>
        <taxon>Bacteria</taxon>
        <taxon>Bacillati</taxon>
        <taxon>Actinomycetota</taxon>
        <taxon>Actinomycetes</taxon>
        <taxon>Mycobacteriales</taxon>
        <taxon>Nocardiaceae</taxon>
        <taxon>Antrihabitans</taxon>
    </lineage>
</organism>
<dbReference type="AlphaFoldDB" id="A0A934NVY2"/>
<evidence type="ECO:0000313" key="2">
    <source>
        <dbReference type="EMBL" id="MBJ8342274.1"/>
    </source>
</evidence>
<comment type="caution">
    <text evidence="2">The sequence shown here is derived from an EMBL/GenBank/DDBJ whole genome shotgun (WGS) entry which is preliminary data.</text>
</comment>
<dbReference type="Pfam" id="PF17227">
    <property type="entry name" value="DUF5302"/>
    <property type="match status" value="1"/>
</dbReference>